<feature type="region of interest" description="Disordered" evidence="7">
    <location>
        <begin position="882"/>
        <end position="910"/>
    </location>
</feature>
<comment type="similarity">
    <text evidence="1">Belongs to the peptidase C48 family.</text>
</comment>
<evidence type="ECO:0000256" key="7">
    <source>
        <dbReference type="SAM" id="MobiDB-lite"/>
    </source>
</evidence>
<evidence type="ECO:0000256" key="3">
    <source>
        <dbReference type="ARBA" id="ARBA00022670"/>
    </source>
</evidence>
<dbReference type="GO" id="GO:0016926">
    <property type="term" value="P:protein desumoylation"/>
    <property type="evidence" value="ECO:0007669"/>
    <property type="project" value="TreeGrafter"/>
</dbReference>
<dbReference type="InterPro" id="IPR038765">
    <property type="entry name" value="Papain-like_cys_pep_sf"/>
</dbReference>
<dbReference type="PANTHER" id="PTHR46896">
    <property type="entry name" value="SENTRIN-SPECIFIC PROTEASE"/>
    <property type="match status" value="1"/>
</dbReference>
<dbReference type="GO" id="GO:0006508">
    <property type="term" value="P:proteolysis"/>
    <property type="evidence" value="ECO:0007669"/>
    <property type="project" value="UniProtKB-KW"/>
</dbReference>
<dbReference type="Gene3D" id="3.40.395.10">
    <property type="entry name" value="Adenoviral Proteinase, Chain A"/>
    <property type="match status" value="1"/>
</dbReference>
<dbReference type="InterPro" id="IPR003653">
    <property type="entry name" value="Peptidase_C48_C"/>
</dbReference>
<dbReference type="GO" id="GO:0005737">
    <property type="term" value="C:cytoplasm"/>
    <property type="evidence" value="ECO:0007669"/>
    <property type="project" value="TreeGrafter"/>
</dbReference>
<feature type="compositionally biased region" description="Low complexity" evidence="7">
    <location>
        <begin position="1520"/>
        <end position="1532"/>
    </location>
</feature>
<feature type="compositionally biased region" description="Polar residues" evidence="7">
    <location>
        <begin position="211"/>
        <end position="221"/>
    </location>
</feature>
<dbReference type="Proteomes" id="UP000193920">
    <property type="component" value="Unassembled WGS sequence"/>
</dbReference>
<feature type="compositionally biased region" description="Basic and acidic residues" evidence="7">
    <location>
        <begin position="1160"/>
        <end position="1193"/>
    </location>
</feature>
<feature type="compositionally biased region" description="Acidic residues" evidence="7">
    <location>
        <begin position="961"/>
        <end position="978"/>
    </location>
</feature>
<evidence type="ECO:0000256" key="6">
    <source>
        <dbReference type="SAM" id="Coils"/>
    </source>
</evidence>
<dbReference type="GO" id="GO:0005634">
    <property type="term" value="C:nucleus"/>
    <property type="evidence" value="ECO:0007669"/>
    <property type="project" value="TreeGrafter"/>
</dbReference>
<feature type="region of interest" description="Disordered" evidence="7">
    <location>
        <begin position="1159"/>
        <end position="1201"/>
    </location>
</feature>
<keyword evidence="5" id="KW-0378">Hydrolase</keyword>
<evidence type="ECO:0000256" key="2">
    <source>
        <dbReference type="ARBA" id="ARBA00022553"/>
    </source>
</evidence>
<feature type="compositionally biased region" description="Basic and acidic residues" evidence="7">
    <location>
        <begin position="201"/>
        <end position="210"/>
    </location>
</feature>
<feature type="compositionally biased region" description="Basic and acidic residues" evidence="7">
    <location>
        <begin position="795"/>
        <end position="819"/>
    </location>
</feature>
<feature type="region of interest" description="Disordered" evidence="7">
    <location>
        <begin position="382"/>
        <end position="429"/>
    </location>
</feature>
<keyword evidence="2" id="KW-0597">Phosphoprotein</keyword>
<protein>
    <submittedName>
        <fullName evidence="9">Cysteine proteinase</fullName>
    </submittedName>
</protein>
<feature type="compositionally biased region" description="Basic and acidic residues" evidence="7">
    <location>
        <begin position="24"/>
        <end position="34"/>
    </location>
</feature>
<proteinExistence type="inferred from homology"/>
<feature type="compositionally biased region" description="Basic and acidic residues" evidence="7">
    <location>
        <begin position="767"/>
        <end position="782"/>
    </location>
</feature>
<dbReference type="Gene3D" id="1.10.418.20">
    <property type="match status" value="1"/>
</dbReference>
<feature type="compositionally biased region" description="Polar residues" evidence="7">
    <location>
        <begin position="784"/>
        <end position="794"/>
    </location>
</feature>
<feature type="region of interest" description="Disordered" evidence="7">
    <location>
        <begin position="1513"/>
        <end position="1577"/>
    </location>
</feature>
<feature type="compositionally biased region" description="Polar residues" evidence="7">
    <location>
        <begin position="48"/>
        <end position="62"/>
    </location>
</feature>
<feature type="region of interest" description="Disordered" evidence="7">
    <location>
        <begin position="957"/>
        <end position="978"/>
    </location>
</feature>
<evidence type="ECO:0000259" key="8">
    <source>
        <dbReference type="PROSITE" id="PS50600"/>
    </source>
</evidence>
<gene>
    <name evidence="9" type="ORF">LY90DRAFT_665896</name>
</gene>
<feature type="compositionally biased region" description="Polar residues" evidence="7">
    <location>
        <begin position="1442"/>
        <end position="1487"/>
    </location>
</feature>
<evidence type="ECO:0000256" key="1">
    <source>
        <dbReference type="ARBA" id="ARBA00005234"/>
    </source>
</evidence>
<feature type="region of interest" description="Disordered" evidence="7">
    <location>
        <begin position="1026"/>
        <end position="1078"/>
    </location>
</feature>
<organism evidence="9 10">
    <name type="scientific">Neocallimastix californiae</name>
    <dbReference type="NCBI Taxonomy" id="1754190"/>
    <lineage>
        <taxon>Eukaryota</taxon>
        <taxon>Fungi</taxon>
        <taxon>Fungi incertae sedis</taxon>
        <taxon>Chytridiomycota</taxon>
        <taxon>Chytridiomycota incertae sedis</taxon>
        <taxon>Neocallimastigomycetes</taxon>
        <taxon>Neocallimastigales</taxon>
        <taxon>Neocallimastigaceae</taxon>
        <taxon>Neocallimastix</taxon>
    </lineage>
</organism>
<accession>A0A1Y2EVJ9</accession>
<dbReference type="PROSITE" id="PS50600">
    <property type="entry name" value="ULP_PROTEASE"/>
    <property type="match status" value="1"/>
</dbReference>
<feature type="coiled-coil region" evidence="6">
    <location>
        <begin position="1353"/>
        <end position="1380"/>
    </location>
</feature>
<name>A0A1Y2EVJ9_9FUNG</name>
<keyword evidence="4" id="KW-0833">Ubl conjugation pathway</keyword>
<feature type="compositionally biased region" description="Polar residues" evidence="7">
    <location>
        <begin position="1026"/>
        <end position="1042"/>
    </location>
</feature>
<feature type="region of interest" description="Disordered" evidence="7">
    <location>
        <begin position="747"/>
        <end position="819"/>
    </location>
</feature>
<evidence type="ECO:0000256" key="4">
    <source>
        <dbReference type="ARBA" id="ARBA00022786"/>
    </source>
</evidence>
<evidence type="ECO:0000256" key="5">
    <source>
        <dbReference type="ARBA" id="ARBA00022801"/>
    </source>
</evidence>
<dbReference type="InterPro" id="IPR051947">
    <property type="entry name" value="Sentrin-specific_protease"/>
</dbReference>
<feature type="region of interest" description="Disordered" evidence="7">
    <location>
        <begin position="1"/>
        <end position="62"/>
    </location>
</feature>
<keyword evidence="3" id="KW-0645">Protease</keyword>
<dbReference type="EMBL" id="MCOG01000025">
    <property type="protein sequence ID" value="ORY75613.1"/>
    <property type="molecule type" value="Genomic_DNA"/>
</dbReference>
<keyword evidence="10" id="KW-1185">Reference proteome</keyword>
<feature type="region of interest" description="Disordered" evidence="7">
    <location>
        <begin position="201"/>
        <end position="221"/>
    </location>
</feature>
<comment type="caution">
    <text evidence="9">The sequence shown here is derived from an EMBL/GenBank/DDBJ whole genome shotgun (WGS) entry which is preliminary data.</text>
</comment>
<sequence>MSEKESAESLKTGDPVPIIVPGRRPTEPNNDKKFFSPNQKKKKKSSSIGYSPINNLNDSLRNNKTIRQESPFDLHLDLQEKKYKEKNPRLIKSINLKKRFLNEKEKTIHQPRLTKSKNEINKIHLSQNGSFVNLDTDKSSAEINRLFCERLKREKEKEEKKGKKILFINEDRDENKNFTGNKSDIIEKKNLEKKILEKKNSSEINTDRDSSNNNIYNHPTKSMINNNVNHSLMKVGQKRFVDLINKPLLNGKNEELLIYPFKGIDSVIITTEDVERLKSNFFLNDSIIEFYLKYLYNHLPPTSKEKFHFINSFFFEQISRLSKKEKTPKEIYQSIKKWTSKVDLFKKRYLMIPINKDYHWHMLVIFNPGALLNEKKIDNKRNKNEKNDSICQNDDIQKDKNKIPTMQNSINSNQKLNISKNYSNQSSSSSNSISNIFSKNYQSIDSNELSTDLPSCDKVSSIISSESSNIYEKEMDISDSNSNNNNNNYNVLNRNSELPVSLFNSNSSLNLKYIHPSMKNNELKNFTKKDKTVMFENNKKRDSQSIQNSINLVNKIMYPLKENFINIESNSSENNYIDKKIDNSIVIEDPSTSSSSISSPALSSAVSTESTTILQHAKKNDNNFKLNRINNKLDIEKNVKSTPSFGTINENDIKSSIEKNNNEIVIIDEDENNSPLDNNIYIDDSILDNDNNNDKSVNEENNKENSDIYYKGKLILEDILKENTQEIATKEKEKINSNFFEKSIEISSTESSPLLKERNFKPLNNNDMKEKGSNNEKYEKLKQNKQMDINNLKDNSSENKNEIKDKNRNGNENVDKNENKSEIEIEFKIENKNNNKNNNKIENENKNKKENENENIDSSIFNLEKDDSILIDNSNILNYSNNFSSNDDNNENENNSENNSDISNVSESSTASFSSPSIVLYSRILNNELYVNNNYKMKIKNNKYMKENVEISNQSIIDNNNYDDDDENVDDNDNDDDDDMEIEREIKNVYKIPKFTKPIYYPELSNSREDTDFSSVTPSSRENKFIFSSPTFPSSNQKNEVSSILPRSHKTSNEFNINIQNTDESKKSSVDLSSSQNILSPTTSSKLKLIIEKDHNINLSSQSSVSNDIDDIAQLSNQYEKRKDILDEKKNGNYKNCDKKEESFNSSYKEYQSQLNGCYHFDKNDNNNNSKSRDDKSHLIKNNEEHNKNHDIKSVTSTTTTSGICPQNSKIYLNTPTPYKFLINTRIDSSSFQLNPKELNSNNKRPLNNDIFKKCYFIIFDSLAYTPQHIHVIKAIRNYLECDAQYRKKKDICFEPQIVFAHVPLQSNYYDCGIYLLQYMEIFMKKPDYYLELLLTGVKTKEEFLSLNISNKRNELIELIQNLSKDYQEKKKSLSKVKEEDDEDVIMETKIFKKEENPIQIKPTPKSTQTSMKISSIRLPNLSHNSQPIHYISTSSSTHGPLYNHSRSIKNAQNASSIERSSIPTILQHPKNVNLSRPQSKAESSITKPYRSHMMNPKNKSKDLYHNLQKTKINKKRGSSKISFSSSSSSSSLVEKKNLTKNENIILLDDSNTFSKKNDSSRIKNNTNDDNEIMNID</sequence>
<feature type="domain" description="Ubiquitin-like protease family profile" evidence="8">
    <location>
        <begin position="267"/>
        <end position="1323"/>
    </location>
</feature>
<evidence type="ECO:0000313" key="10">
    <source>
        <dbReference type="Proteomes" id="UP000193920"/>
    </source>
</evidence>
<evidence type="ECO:0000313" key="9">
    <source>
        <dbReference type="EMBL" id="ORY75613.1"/>
    </source>
</evidence>
<reference evidence="9 10" key="1">
    <citation type="submission" date="2016-08" db="EMBL/GenBank/DDBJ databases">
        <title>A Parts List for Fungal Cellulosomes Revealed by Comparative Genomics.</title>
        <authorList>
            <consortium name="DOE Joint Genome Institute"/>
            <person name="Haitjema C.H."/>
            <person name="Gilmore S.P."/>
            <person name="Henske J.K."/>
            <person name="Solomon K.V."/>
            <person name="De Groot R."/>
            <person name="Kuo A."/>
            <person name="Mondo S.J."/>
            <person name="Salamov A.A."/>
            <person name="Labutti K."/>
            <person name="Zhao Z."/>
            <person name="Chiniquy J."/>
            <person name="Barry K."/>
            <person name="Brewer H.M."/>
            <person name="Purvine S.O."/>
            <person name="Wright A.T."/>
            <person name="Boxma B."/>
            <person name="Van Alen T."/>
            <person name="Hackstein J.H."/>
            <person name="Baker S.E."/>
            <person name="Grigoriev I.V."/>
            <person name="O'Malley M.A."/>
        </authorList>
    </citation>
    <scope>NUCLEOTIDE SEQUENCE [LARGE SCALE GENOMIC DNA]</scope>
    <source>
        <strain evidence="9 10">G1</strain>
    </source>
</reference>
<keyword evidence="6" id="KW-0175">Coiled coil</keyword>
<dbReference type="PANTHER" id="PTHR46896:SF3">
    <property type="entry name" value="FI06413P-RELATED"/>
    <property type="match status" value="1"/>
</dbReference>
<dbReference type="OrthoDB" id="442460at2759"/>
<feature type="region of interest" description="Disordered" evidence="7">
    <location>
        <begin position="1442"/>
        <end position="1501"/>
    </location>
</feature>
<dbReference type="GO" id="GO:0070139">
    <property type="term" value="F:SUMO-specific endopeptidase activity"/>
    <property type="evidence" value="ECO:0007669"/>
    <property type="project" value="TreeGrafter"/>
</dbReference>
<feature type="compositionally biased region" description="Polar residues" evidence="7">
    <location>
        <begin position="404"/>
        <end position="416"/>
    </location>
</feature>
<feature type="compositionally biased region" description="Low complexity" evidence="7">
    <location>
        <begin position="417"/>
        <end position="429"/>
    </location>
</feature>
<feature type="compositionally biased region" description="Polar residues" evidence="7">
    <location>
        <begin position="1053"/>
        <end position="1062"/>
    </location>
</feature>
<dbReference type="STRING" id="1754190.A0A1Y2EVJ9"/>
<dbReference type="SUPFAM" id="SSF54001">
    <property type="entry name" value="Cysteine proteinases"/>
    <property type="match status" value="2"/>
</dbReference>